<dbReference type="Gene3D" id="1.10.8.590">
    <property type="match status" value="1"/>
</dbReference>
<evidence type="ECO:0000313" key="7">
    <source>
        <dbReference type="EMBL" id="CAF0890237.1"/>
    </source>
</evidence>
<gene>
    <name evidence="6" type="ORF">GPM918_LOCUS1395</name>
    <name evidence="7" type="ORF">OVA965_LOCUS9087</name>
    <name evidence="8" type="ORF">SRO942_LOCUS1395</name>
    <name evidence="9" type="ORF">TMI583_LOCUS9085</name>
</gene>
<dbReference type="PANTHER" id="PTHR42786:SF7">
    <property type="entry name" value="TRNA_RRNA METHYLTRANSFERASE SPOU TYPE DOMAIN-CONTAINING PROTEIN"/>
    <property type="match status" value="1"/>
</dbReference>
<keyword evidence="10" id="KW-1185">Reference proteome</keyword>
<evidence type="ECO:0000256" key="1">
    <source>
        <dbReference type="ARBA" id="ARBA00007228"/>
    </source>
</evidence>
<dbReference type="GO" id="GO:0008173">
    <property type="term" value="F:RNA methyltransferase activity"/>
    <property type="evidence" value="ECO:0007669"/>
    <property type="project" value="InterPro"/>
</dbReference>
<name>A0A813Q2Y3_9BILA</name>
<proteinExistence type="inferred from homology"/>
<evidence type="ECO:0000313" key="8">
    <source>
        <dbReference type="EMBL" id="CAF3542110.1"/>
    </source>
</evidence>
<dbReference type="EMBL" id="CAJOBC010000129">
    <property type="protein sequence ID" value="CAF3542110.1"/>
    <property type="molecule type" value="Genomic_DNA"/>
</dbReference>
<dbReference type="Proteomes" id="UP000681722">
    <property type="component" value="Unassembled WGS sequence"/>
</dbReference>
<dbReference type="CDD" id="cd18093">
    <property type="entry name" value="SpoU-like_TrmJ"/>
    <property type="match status" value="1"/>
</dbReference>
<dbReference type="EMBL" id="CAJOBA010003169">
    <property type="protein sequence ID" value="CAF3672680.1"/>
    <property type="molecule type" value="Genomic_DNA"/>
</dbReference>
<evidence type="ECO:0000313" key="6">
    <source>
        <dbReference type="EMBL" id="CAF0761216.1"/>
    </source>
</evidence>
<dbReference type="Proteomes" id="UP000677228">
    <property type="component" value="Unassembled WGS sequence"/>
</dbReference>
<dbReference type="GO" id="GO:0002128">
    <property type="term" value="P:tRNA nucleoside ribose methylation"/>
    <property type="evidence" value="ECO:0007669"/>
    <property type="project" value="TreeGrafter"/>
</dbReference>
<comment type="similarity">
    <text evidence="1">Belongs to the class IV-like SAM-binding methyltransferase superfamily. RNA methyltransferase TrmH family.</text>
</comment>
<evidence type="ECO:0000313" key="10">
    <source>
        <dbReference type="Proteomes" id="UP000663829"/>
    </source>
</evidence>
<dbReference type="Proteomes" id="UP000682733">
    <property type="component" value="Unassembled WGS sequence"/>
</dbReference>
<dbReference type="AlphaFoldDB" id="A0A813Q2Y3"/>
<keyword evidence="2" id="KW-0489">Methyltransferase</keyword>
<dbReference type="OrthoDB" id="241340at2759"/>
<dbReference type="Proteomes" id="UP000663829">
    <property type="component" value="Unassembled WGS sequence"/>
</dbReference>
<dbReference type="InterPro" id="IPR001537">
    <property type="entry name" value="SpoU_MeTrfase"/>
</dbReference>
<dbReference type="SUPFAM" id="SSF75217">
    <property type="entry name" value="alpha/beta knot"/>
    <property type="match status" value="1"/>
</dbReference>
<evidence type="ECO:0000313" key="9">
    <source>
        <dbReference type="EMBL" id="CAF3672680.1"/>
    </source>
</evidence>
<reference evidence="6" key="1">
    <citation type="submission" date="2021-02" db="EMBL/GenBank/DDBJ databases">
        <authorList>
            <person name="Nowell W R."/>
        </authorList>
    </citation>
    <scope>NUCLEOTIDE SEQUENCE</scope>
</reference>
<evidence type="ECO:0000256" key="2">
    <source>
        <dbReference type="ARBA" id="ARBA00022603"/>
    </source>
</evidence>
<dbReference type="Gene3D" id="3.40.1280.10">
    <property type="match status" value="1"/>
</dbReference>
<dbReference type="EMBL" id="CAJNOK010003167">
    <property type="protein sequence ID" value="CAF0890237.1"/>
    <property type="molecule type" value="Genomic_DNA"/>
</dbReference>
<keyword evidence="3" id="KW-0808">Transferase</keyword>
<comment type="caution">
    <text evidence="6">The sequence shown here is derived from an EMBL/GenBank/DDBJ whole genome shotgun (WGS) entry which is preliminary data.</text>
</comment>
<organism evidence="6 10">
    <name type="scientific">Didymodactylos carnosus</name>
    <dbReference type="NCBI Taxonomy" id="1234261"/>
    <lineage>
        <taxon>Eukaryota</taxon>
        <taxon>Metazoa</taxon>
        <taxon>Spiralia</taxon>
        <taxon>Gnathifera</taxon>
        <taxon>Rotifera</taxon>
        <taxon>Eurotatoria</taxon>
        <taxon>Bdelloidea</taxon>
        <taxon>Philodinida</taxon>
        <taxon>Philodinidae</taxon>
        <taxon>Didymodactylos</taxon>
    </lineage>
</organism>
<sequence length="185" mass="21048">MAVAAVSIIDNAKIYNNLEDGIKDIDYLYATSSTARNMNKHYISSKNLPQDYPSDLKVGIMFGRESCGLRNKEIIYANKIININTGDFGSLNVAQAVVVICYELFHASKSHKINNIINEQKLATRGELEYFFEHLFSELTNKNFFKVREKKPHMTQNIMNIFTRIDKLSSTELQTLRGIISTLSS</sequence>
<dbReference type="EMBL" id="CAJNOQ010000129">
    <property type="protein sequence ID" value="CAF0761216.1"/>
    <property type="molecule type" value="Genomic_DNA"/>
</dbReference>
<dbReference type="PANTHER" id="PTHR42786">
    <property type="entry name" value="TRNA/RRNA METHYLTRANSFERASE"/>
    <property type="match status" value="1"/>
</dbReference>
<dbReference type="InterPro" id="IPR004384">
    <property type="entry name" value="RNA_MeTrfase_TrmJ/LasT"/>
</dbReference>
<evidence type="ECO:0000256" key="3">
    <source>
        <dbReference type="ARBA" id="ARBA00022679"/>
    </source>
</evidence>
<dbReference type="InterPro" id="IPR029026">
    <property type="entry name" value="tRNA_m1G_MTases_N"/>
</dbReference>
<dbReference type="InterPro" id="IPR029028">
    <property type="entry name" value="Alpha/beta_knot_MTases"/>
</dbReference>
<dbReference type="GO" id="GO:0005829">
    <property type="term" value="C:cytosol"/>
    <property type="evidence" value="ECO:0007669"/>
    <property type="project" value="TreeGrafter"/>
</dbReference>
<keyword evidence="4" id="KW-0949">S-adenosyl-L-methionine</keyword>
<protein>
    <recommendedName>
        <fullName evidence="5">tRNA/rRNA methyltransferase SpoU type domain-containing protein</fullName>
    </recommendedName>
</protein>
<evidence type="ECO:0000259" key="5">
    <source>
        <dbReference type="Pfam" id="PF00588"/>
    </source>
</evidence>
<evidence type="ECO:0000256" key="4">
    <source>
        <dbReference type="ARBA" id="ARBA00022691"/>
    </source>
</evidence>
<accession>A0A813Q2Y3</accession>
<dbReference type="Pfam" id="PF00588">
    <property type="entry name" value="SpoU_methylase"/>
    <property type="match status" value="1"/>
</dbReference>
<feature type="domain" description="tRNA/rRNA methyltransferase SpoU type" evidence="5">
    <location>
        <begin position="3"/>
        <end position="102"/>
    </location>
</feature>
<dbReference type="GO" id="GO:0003723">
    <property type="term" value="F:RNA binding"/>
    <property type="evidence" value="ECO:0007669"/>
    <property type="project" value="InterPro"/>
</dbReference>